<dbReference type="SMART" id="SM00635">
    <property type="entry name" value="BID_2"/>
    <property type="match status" value="3"/>
</dbReference>
<accession>A0A6L8V1T7</accession>
<keyword evidence="1" id="KW-0732">Signal</keyword>
<dbReference type="SMART" id="SM00710">
    <property type="entry name" value="PbH1"/>
    <property type="match status" value="7"/>
</dbReference>
<dbReference type="InterPro" id="IPR008964">
    <property type="entry name" value="Invasin/intimin_cell_adhesion"/>
</dbReference>
<dbReference type="SUPFAM" id="SSF63446">
    <property type="entry name" value="Type I dockerin domain"/>
    <property type="match status" value="1"/>
</dbReference>
<keyword evidence="4" id="KW-1185">Reference proteome</keyword>
<evidence type="ECO:0000259" key="2">
    <source>
        <dbReference type="SMART" id="SM00635"/>
    </source>
</evidence>
<dbReference type="Gene3D" id="2.60.40.2810">
    <property type="match status" value="1"/>
</dbReference>
<comment type="caution">
    <text evidence="3">The sequence shown here is derived from an EMBL/GenBank/DDBJ whole genome shotgun (WGS) entry which is preliminary data.</text>
</comment>
<dbReference type="InterPro" id="IPR002105">
    <property type="entry name" value="Dockerin_1_rpt"/>
</dbReference>
<dbReference type="SUPFAM" id="SSF51126">
    <property type="entry name" value="Pectin lyase-like"/>
    <property type="match status" value="1"/>
</dbReference>
<dbReference type="NCBIfam" id="NF041518">
    <property type="entry name" value="choice_anch_Q"/>
    <property type="match status" value="1"/>
</dbReference>
<protein>
    <recommendedName>
        <fullName evidence="2">BIG2 domain-containing protein</fullName>
    </recommendedName>
</protein>
<evidence type="ECO:0000256" key="1">
    <source>
        <dbReference type="SAM" id="SignalP"/>
    </source>
</evidence>
<dbReference type="CDD" id="cd08547">
    <property type="entry name" value="Type_II_cohesin"/>
    <property type="match status" value="1"/>
</dbReference>
<dbReference type="SUPFAM" id="SSF49384">
    <property type="entry name" value="Carbohydrate-binding domain"/>
    <property type="match status" value="1"/>
</dbReference>
<dbReference type="GO" id="GO:0000272">
    <property type="term" value="P:polysaccharide catabolic process"/>
    <property type="evidence" value="ECO:0007669"/>
    <property type="project" value="InterPro"/>
</dbReference>
<dbReference type="Pfam" id="PF02368">
    <property type="entry name" value="Big_2"/>
    <property type="match status" value="1"/>
</dbReference>
<evidence type="ECO:0000313" key="3">
    <source>
        <dbReference type="EMBL" id="MZQ83200.1"/>
    </source>
</evidence>
<feature type="domain" description="BIG2" evidence="2">
    <location>
        <begin position="357"/>
        <end position="441"/>
    </location>
</feature>
<dbReference type="Gene3D" id="2.160.20.10">
    <property type="entry name" value="Single-stranded right-handed beta-helix, Pectin lyase-like"/>
    <property type="match status" value="1"/>
</dbReference>
<gene>
    <name evidence="3" type="ORF">GQF01_13880</name>
</gene>
<dbReference type="InterPro" id="IPR003343">
    <property type="entry name" value="Big_2"/>
</dbReference>
<dbReference type="SUPFAM" id="SSF49373">
    <property type="entry name" value="Invasin/intimin cell-adhesion fragments"/>
    <property type="match status" value="1"/>
</dbReference>
<dbReference type="Gene3D" id="2.60.40.1080">
    <property type="match status" value="3"/>
</dbReference>
<evidence type="ECO:0000313" key="4">
    <source>
        <dbReference type="Proteomes" id="UP000481087"/>
    </source>
</evidence>
<feature type="domain" description="BIG2" evidence="2">
    <location>
        <begin position="451"/>
        <end position="531"/>
    </location>
</feature>
<dbReference type="Gene3D" id="2.60.40.3440">
    <property type="match status" value="1"/>
</dbReference>
<dbReference type="InterPro" id="IPR011050">
    <property type="entry name" value="Pectin_lyase_fold/virulence"/>
</dbReference>
<dbReference type="Gene3D" id="2.60.40.680">
    <property type="match status" value="1"/>
</dbReference>
<dbReference type="Gene3D" id="1.10.1330.10">
    <property type="entry name" value="Dockerin domain"/>
    <property type="match status" value="1"/>
</dbReference>
<dbReference type="CDD" id="cd14254">
    <property type="entry name" value="Dockerin_II"/>
    <property type="match status" value="1"/>
</dbReference>
<dbReference type="InterPro" id="IPR059226">
    <property type="entry name" value="Choice_anch_Q_dom"/>
</dbReference>
<feature type="signal peptide" evidence="1">
    <location>
        <begin position="1"/>
        <end position="37"/>
    </location>
</feature>
<dbReference type="GO" id="GO:0004553">
    <property type="term" value="F:hydrolase activity, hydrolyzing O-glycosyl compounds"/>
    <property type="evidence" value="ECO:0007669"/>
    <property type="project" value="InterPro"/>
</dbReference>
<name>A0A6L8V1T7_9BACL</name>
<proteinExistence type="predicted"/>
<dbReference type="Proteomes" id="UP000481087">
    <property type="component" value="Unassembled WGS sequence"/>
</dbReference>
<dbReference type="Pfam" id="PF17963">
    <property type="entry name" value="Big_9"/>
    <property type="match status" value="2"/>
</dbReference>
<dbReference type="EMBL" id="WTUZ01000016">
    <property type="protein sequence ID" value="MZQ83200.1"/>
    <property type="molecule type" value="Genomic_DNA"/>
</dbReference>
<sequence>MPFIKTFKRTVSLGVVSLLAINVVNLPFGSSTQTAYAAVIPSPSAIPTVVNTYVLADKTQIATLGEQVQLKVMAHMSNGTEVELKKTTASNSTDPELSGVHYTSTVQGVTIDDATGILTYDGSAGNVPVDVKADIKYLDVKYFEGFESGNIGSFSYDPSATTTTSTAVVAKTGAGIPAHSGTYSANRTGPTTNTVRVDMGQALNGVVTAWFYNGSAGAASPADQSRNNIYVGTKTTSGAVNVSAGLLMGEHWDGATGSGTKFTTRLMTSAFSPSPVNRGTTPSWHEFKWDLTSGTDAKMYIDGTLVGTTTAETKYQYVALLGNWLPNNAVTYYDDIKTTQLGTSLSTTLSIPVTTADLEGLTVAGQGGAAAITADAGSLQMTAAVNPAGAPSMVTWKVENADGTPTNNAEISATGLLSAKGNGTVKVTATSTVKPEISGSAVITITGQTMKAAAITIQASAGATSFTTLDPVALSASVIPVDTADPSVTWAILQGADVATISSTGVLTPVKAGTVQIQATANDPSGVKSNILQLTFDVKMTSLTVTGAGGATEITSRAGQLQMGATAQPGGAPTTNVAWTVEKGTGSASINSTGLLTAIDNGSVTVKATAQDGSGVVGQTNIQISGQGSHTFYVSSSAGDDANDGLSAAAPWKTLNKVSSTTFIPGDKILLKAGDSWNGQLWPKGSGAEGSPIIIDQYGTGNRPLINGQGNNFDQTIYNSTTTYNSGAVFLKNQEYWELNNLEVTNDDNFASENNDSAALRAGIFFTIDANESDRVYNHIYIRNCYVHDIDGNNNAGPKENGGIIGVVKGTAPTSQVTSARFNDVKVENNTIRKVDRVAIRVAAHANYVGDDSFSTTATFKYGNWNTGFYIAHNTMEDVGGDGIILRDTDGAVLEYNYLNKFGTRVASSNAIAGIWLAVAKNTLIQYNEVTGGPANNQDGCAFDFDEFLINTVYQYNYSHDNPMGFMLLMGTNENDVLRYNVSQNDGIIFRHFAFDEKTTGSIYNNVFYYDGSKNQIMGSGNTVKRGYSFYNNIFYNTNTTTPTNWLNNSWSNALFSNNVFYEAGGVHSANEPNDANKVTDEPKFVHPGGAGSGLATANAYELQPDSPAINAGIAMNNNGGKDYEGNPLYKGFADIGAFEYQGDTTGVNHRPLISNAKYSVKIDRPVTGKLTASDPDGDQLQYSIVSNGSLGNVQLLDSTTGDFVYTPHSGATGNDSFTFKVSDGLLDSNVGTVTVAIAQANLLQNGGFEAGTTAPPPGWTSFYGTGATIISDPAHVHSGSNAVKFMSNNSGAEQVVSGLTPNTNYVARGWIKVMDAGNTQSIGVKNYGGSQISKSISTLDYSEGKIIFKTGAANTAATIYSWKNTNASNDGKVAYLDDISLSLYESPTAVSADVNTVQDAVYNGNLSVSRYDGDTLSYAIVVGGTKGTAVITNPATGAFTYTPNPGVSGTDTFTFRANDGMADSDEAVITIHIAASPMVLSTELTGVSTVQSGESFKVTYGLKNIAQAALAQDVTVQYDADVMEFVSARSVIEGVTMMEPITQSAGKLRMIIVSQGAAHAVSGNAQVVELTFRAKAVMQNTTGTVTVSKAVLGDAQGGEAQAAASSYSVAILAPMPGMPGDLTNDKKVTIGDLAIVAANYGKDTNSPDWQQAKKADVVADGKIDIDDLAFVASKMME</sequence>
<dbReference type="InterPro" id="IPR006626">
    <property type="entry name" value="PbH1"/>
</dbReference>
<dbReference type="GO" id="GO:0030246">
    <property type="term" value="F:carbohydrate binding"/>
    <property type="evidence" value="ECO:0007669"/>
    <property type="project" value="InterPro"/>
</dbReference>
<reference evidence="3 4" key="1">
    <citation type="submission" date="2019-12" db="EMBL/GenBank/DDBJ databases">
        <title>Paenibacillus sp. nov. sp. isolated from soil.</title>
        <authorList>
            <person name="Kim J."/>
            <person name="Jeong S.E."/>
            <person name="Jung H.S."/>
            <person name="Jeon C.O."/>
        </authorList>
    </citation>
    <scope>NUCLEOTIDE SEQUENCE [LARGE SCALE GENOMIC DNA]</scope>
    <source>
        <strain evidence="3 4">5J-6</strain>
    </source>
</reference>
<feature type="domain" description="BIG2" evidence="2">
    <location>
        <begin position="539"/>
        <end position="620"/>
    </location>
</feature>
<dbReference type="InterPro" id="IPR008965">
    <property type="entry name" value="CBM2/CBM3_carb-bd_dom_sf"/>
</dbReference>
<dbReference type="Gene3D" id="2.60.120.260">
    <property type="entry name" value="Galactose-binding domain-like"/>
    <property type="match status" value="1"/>
</dbReference>
<feature type="chain" id="PRO_5026854135" description="BIG2 domain-containing protein" evidence="1">
    <location>
        <begin position="38"/>
        <end position="1678"/>
    </location>
</feature>
<organism evidence="3 4">
    <name type="scientific">Paenibacillus silvestris</name>
    <dbReference type="NCBI Taxonomy" id="2606219"/>
    <lineage>
        <taxon>Bacteria</taxon>
        <taxon>Bacillati</taxon>
        <taxon>Bacillota</taxon>
        <taxon>Bacilli</taxon>
        <taxon>Bacillales</taxon>
        <taxon>Paenibacillaceae</taxon>
        <taxon>Paenibacillus</taxon>
    </lineage>
</organism>
<dbReference type="InterPro" id="IPR036439">
    <property type="entry name" value="Dockerin_dom_sf"/>
</dbReference>
<dbReference type="InterPro" id="IPR012334">
    <property type="entry name" value="Pectin_lyas_fold"/>
</dbReference>
<dbReference type="RefSeq" id="WP_161407374.1">
    <property type="nucleotide sequence ID" value="NZ_WTUZ01000016.1"/>
</dbReference>
<dbReference type="Pfam" id="PF00404">
    <property type="entry name" value="Dockerin_1"/>
    <property type="match status" value="1"/>
</dbReference>